<dbReference type="Proteomes" id="UP000006556">
    <property type="component" value="Chromosome"/>
</dbReference>
<dbReference type="HAMAP" id="MF_00952">
    <property type="entry name" value="Topoisom_1_prok"/>
    <property type="match status" value="1"/>
</dbReference>
<dbReference type="InterPro" id="IPR013826">
    <property type="entry name" value="Topo_IA_cen_sub3"/>
</dbReference>
<dbReference type="InterPro" id="IPR023405">
    <property type="entry name" value="Topo_IA_core_domain"/>
</dbReference>
<dbReference type="Gene3D" id="3.40.50.140">
    <property type="match status" value="1"/>
</dbReference>
<evidence type="ECO:0000256" key="9">
    <source>
        <dbReference type="ARBA" id="ARBA00023235"/>
    </source>
</evidence>
<evidence type="ECO:0000256" key="6">
    <source>
        <dbReference type="ARBA" id="ARBA00022842"/>
    </source>
</evidence>
<dbReference type="InterPro" id="IPR013498">
    <property type="entry name" value="Topo_IA_Znf"/>
</dbReference>
<evidence type="ECO:0000256" key="7">
    <source>
        <dbReference type="ARBA" id="ARBA00023029"/>
    </source>
</evidence>
<comment type="similarity">
    <text evidence="2 10">Belongs to the type IA topoisomerase family.</text>
</comment>
<keyword evidence="7 10" id="KW-0799">Topoisomerase</keyword>
<feature type="site" description="Interaction with DNA" evidence="10">
    <location>
        <position position="155"/>
    </location>
</feature>
<feature type="compositionally biased region" description="Basic and acidic residues" evidence="11">
    <location>
        <begin position="694"/>
        <end position="706"/>
    </location>
</feature>
<dbReference type="SUPFAM" id="SSF57783">
    <property type="entry name" value="Zinc beta-ribbon"/>
    <property type="match status" value="2"/>
</dbReference>
<feature type="site" description="Interaction with DNA" evidence="10">
    <location>
        <position position="139"/>
    </location>
</feature>
<evidence type="ECO:0000256" key="5">
    <source>
        <dbReference type="ARBA" id="ARBA00022833"/>
    </source>
</evidence>
<sequence length="714" mass="80932">MSKTLVIVESPAKAKTISKFLGKKFTVKASMGHVRDLPKSQFGVDVKNGFKPKYITIRGKGDIIKDLRAAVKKADQVLIASDPDREGEAIAWHLQNLLEIDENESCRIEFNEITKQAIQKALQHPRPIDRNRVNAQQARRILDRLVGYNLSPLLWRKIKKGLSAGRVQSVAVRLICDREEEIQSFVPEEYWTLVASFVKTGEAPFEGRLIKFRDEKIDIPSKEKMQEVLENLKGARYTVEKVTRKEKSRKPPLPFITSTLQQEAYRKLNFTARKTMMVAQQLYEGLDLGREGTSGLITYIRTDSTRVSASAREEAQKYIVERFGARYAGRETPPVGPAGRKGKIQDAHEAIRPTSVQREPEQVKEYLTGDQYKLYKLIWSRFLASQMKPAVFDTTNIDIKAGEYLFRANGSVMKFPGFMKVYTESRDDEEKEEEKLLPELKEGEEIEARSLTPRQHFTQPPPRYTDASLVRALEEKGIGRPSTYAPIVETILKRGYVVRENKQFFPTELGMIVVDLLKKHFKEIIDIDFTAGMEESLDSIEEGELDWIKVLESFYGPFKNTLEKAENEIGHVQVAEEVTEEKCDRCGRSMVVKVGRYGKFLACPGFPECRSTKPLLEPVGAKCPRCEGELVVRRTKKGRKFLGCSNFPECEFVTWDQPSGTKCPECGGLMVEKKNAGKKGFLQCVSEDCGYKKTAGEKKAGKKNADTESMSAET</sequence>
<dbReference type="SMART" id="SM00436">
    <property type="entry name" value="TOP1Bc"/>
    <property type="match status" value="1"/>
</dbReference>
<dbReference type="AlphaFoldDB" id="A5D2W4"/>
<dbReference type="EMBL" id="AP009389">
    <property type="protein sequence ID" value="BAF59427.1"/>
    <property type="molecule type" value="Genomic_DNA"/>
</dbReference>
<dbReference type="CDD" id="cd03363">
    <property type="entry name" value="TOPRIM_TopoIA_TopoI"/>
    <property type="match status" value="1"/>
</dbReference>
<dbReference type="Gene3D" id="1.10.290.10">
    <property type="entry name" value="Topoisomerase I, domain 4"/>
    <property type="match status" value="1"/>
</dbReference>
<dbReference type="STRING" id="370438.PTH_1246"/>
<evidence type="ECO:0000256" key="10">
    <source>
        <dbReference type="HAMAP-Rule" id="MF_00952"/>
    </source>
</evidence>
<evidence type="ECO:0000259" key="12">
    <source>
        <dbReference type="PROSITE" id="PS50880"/>
    </source>
</evidence>
<dbReference type="PROSITE" id="PS52039">
    <property type="entry name" value="TOPO_IA_2"/>
    <property type="match status" value="1"/>
</dbReference>
<dbReference type="GO" id="GO:0003677">
    <property type="term" value="F:DNA binding"/>
    <property type="evidence" value="ECO:0007669"/>
    <property type="project" value="UniProtKB-KW"/>
</dbReference>
<dbReference type="PROSITE" id="PS50880">
    <property type="entry name" value="TOPRIM"/>
    <property type="match status" value="1"/>
</dbReference>
<evidence type="ECO:0000256" key="3">
    <source>
        <dbReference type="ARBA" id="ARBA00022723"/>
    </source>
</evidence>
<dbReference type="Pfam" id="PF01396">
    <property type="entry name" value="Zn_ribbon_Top1"/>
    <property type="match status" value="3"/>
</dbReference>
<dbReference type="Pfam" id="PF01131">
    <property type="entry name" value="Topoisom_bac"/>
    <property type="match status" value="1"/>
</dbReference>
<comment type="subunit">
    <text evidence="10">Monomer.</text>
</comment>
<dbReference type="InterPro" id="IPR003602">
    <property type="entry name" value="Topo_IA_DNA-bd_dom"/>
</dbReference>
<keyword evidence="9 10" id="KW-0413">Isomerase</keyword>
<dbReference type="InterPro" id="IPR013825">
    <property type="entry name" value="Topo_IA_cen_sub2"/>
</dbReference>
<dbReference type="PROSITE" id="PS00396">
    <property type="entry name" value="TOPO_IA_1"/>
    <property type="match status" value="1"/>
</dbReference>
<feature type="active site" description="O-(5'-phospho-DNA)-tyrosine intermediate" evidence="10">
    <location>
        <position position="299"/>
    </location>
</feature>
<dbReference type="InterPro" id="IPR028612">
    <property type="entry name" value="Topoisom_1_IA"/>
</dbReference>
<dbReference type="HOGENOM" id="CLU_002929_4_3_9"/>
<feature type="region of interest" description="Disordered" evidence="11">
    <location>
        <begin position="694"/>
        <end position="714"/>
    </location>
</feature>
<dbReference type="CDD" id="cd00186">
    <property type="entry name" value="TOP1Ac"/>
    <property type="match status" value="1"/>
</dbReference>
<feature type="domain" description="Toprim" evidence="12">
    <location>
        <begin position="3"/>
        <end position="114"/>
    </location>
</feature>
<dbReference type="GO" id="GO:0005694">
    <property type="term" value="C:chromosome"/>
    <property type="evidence" value="ECO:0007669"/>
    <property type="project" value="InterPro"/>
</dbReference>
<proteinExistence type="inferred from homology"/>
<dbReference type="GO" id="GO:0008270">
    <property type="term" value="F:zinc ion binding"/>
    <property type="evidence" value="ECO:0007669"/>
    <property type="project" value="UniProtKB-KW"/>
</dbReference>
<dbReference type="InterPro" id="IPR034149">
    <property type="entry name" value="TOPRIM_TopoI"/>
</dbReference>
<keyword evidence="15" id="KW-1185">Reference proteome</keyword>
<dbReference type="GO" id="GO:0003917">
    <property type="term" value="F:DNA topoisomerase type I (single strand cut, ATP-independent) activity"/>
    <property type="evidence" value="ECO:0007669"/>
    <property type="project" value="UniProtKB-UniRule"/>
</dbReference>
<keyword evidence="3" id="KW-0479">Metal-binding</keyword>
<evidence type="ECO:0000313" key="14">
    <source>
        <dbReference type="EMBL" id="BAF59427.1"/>
    </source>
</evidence>
<dbReference type="Gene3D" id="1.10.460.10">
    <property type="entry name" value="Topoisomerase I, domain 2"/>
    <property type="match status" value="1"/>
</dbReference>
<keyword evidence="5" id="KW-0862">Zinc</keyword>
<feature type="domain" description="Topo IA-type catalytic" evidence="13">
    <location>
        <begin position="129"/>
        <end position="562"/>
    </location>
</feature>
<dbReference type="InterPro" id="IPR006171">
    <property type="entry name" value="TOPRIM_dom"/>
</dbReference>
<feature type="region of interest" description="Interaction with DNA" evidence="10">
    <location>
        <begin position="163"/>
        <end position="168"/>
    </location>
</feature>
<comment type="function">
    <text evidence="10">Releases the supercoiling and torsional tension of DNA, which is introduced during the DNA replication and transcription, by transiently cleaving and rejoining one strand of the DNA duplex. Introduces a single-strand break via transesterification at a target site in duplex DNA. The scissile phosphodiester is attacked by the catalytic tyrosine of the enzyme, resulting in the formation of a DNA-(5'-phosphotyrosyl)-enzyme intermediate and the expulsion of a 3'-OH DNA strand. The free DNA strand then undergoes passage around the unbroken strand, thus removing DNA supercoils. Finally, in the religation step, the DNA 3'-OH attacks the covalent intermediate to expel the active-site tyrosine and restore the DNA phosphodiester backbone.</text>
</comment>
<dbReference type="SMART" id="SM00437">
    <property type="entry name" value="TOP1Ac"/>
    <property type="match status" value="1"/>
</dbReference>
<feature type="site" description="Interaction with DNA" evidence="10">
    <location>
        <position position="494"/>
    </location>
</feature>
<gene>
    <name evidence="14" type="primary">TopA</name>
    <name evidence="10" type="synonym">topA</name>
    <name evidence="14" type="ordered locus">PTH_1246</name>
</gene>
<evidence type="ECO:0000256" key="11">
    <source>
        <dbReference type="SAM" id="MobiDB-lite"/>
    </source>
</evidence>
<organism evidence="14 15">
    <name type="scientific">Pelotomaculum thermopropionicum (strain DSM 13744 / JCM 10971 / SI)</name>
    <dbReference type="NCBI Taxonomy" id="370438"/>
    <lineage>
        <taxon>Bacteria</taxon>
        <taxon>Bacillati</taxon>
        <taxon>Bacillota</taxon>
        <taxon>Clostridia</taxon>
        <taxon>Eubacteriales</taxon>
        <taxon>Desulfotomaculaceae</taxon>
        <taxon>Pelotomaculum</taxon>
    </lineage>
</organism>
<dbReference type="InterPro" id="IPR000380">
    <property type="entry name" value="Topo_IA"/>
</dbReference>
<name>A5D2W4_PELTS</name>
<evidence type="ECO:0000256" key="2">
    <source>
        <dbReference type="ARBA" id="ARBA00009446"/>
    </source>
</evidence>
<dbReference type="InterPro" id="IPR013497">
    <property type="entry name" value="Topo_IA_cen"/>
</dbReference>
<dbReference type="KEGG" id="pth:PTH_1246"/>
<dbReference type="InterPro" id="IPR003601">
    <property type="entry name" value="Topo_IA_2"/>
</dbReference>
<keyword evidence="4" id="KW-0863">Zinc-finger</keyword>
<dbReference type="Gene3D" id="3.30.65.10">
    <property type="entry name" value="Bacterial Topoisomerase I, domain 1"/>
    <property type="match status" value="2"/>
</dbReference>
<dbReference type="eggNOG" id="COG0550">
    <property type="taxonomic scope" value="Bacteria"/>
</dbReference>
<dbReference type="EC" id="5.6.2.1" evidence="10"/>
<feature type="site" description="Interaction with DNA" evidence="10">
    <location>
        <position position="148"/>
    </location>
</feature>
<dbReference type="PRINTS" id="PR00417">
    <property type="entry name" value="PRTPISMRASEI"/>
</dbReference>
<feature type="site" description="Interaction with DNA" evidence="10">
    <location>
        <position position="140"/>
    </location>
</feature>
<dbReference type="Pfam" id="PF01751">
    <property type="entry name" value="Toprim"/>
    <property type="match status" value="1"/>
</dbReference>
<dbReference type="InterPro" id="IPR023406">
    <property type="entry name" value="Topo_IA_AS"/>
</dbReference>
<dbReference type="InterPro" id="IPR013824">
    <property type="entry name" value="Topo_IA_cen_sub1"/>
</dbReference>
<evidence type="ECO:0000259" key="13">
    <source>
        <dbReference type="PROSITE" id="PS52039"/>
    </source>
</evidence>
<feature type="site" description="Interaction with DNA" evidence="10">
    <location>
        <position position="33"/>
    </location>
</feature>
<dbReference type="GO" id="GO:0006265">
    <property type="term" value="P:DNA topological change"/>
    <property type="evidence" value="ECO:0007669"/>
    <property type="project" value="UniProtKB-UniRule"/>
</dbReference>
<accession>A5D2W4</accession>
<dbReference type="Gene3D" id="2.70.20.10">
    <property type="entry name" value="Topoisomerase I, domain 3"/>
    <property type="match status" value="1"/>
</dbReference>
<reference evidence="15" key="1">
    <citation type="journal article" date="2008" name="Genome Res.">
        <title>The genome of Pelotomaculum thermopropionicum reveals niche-associated evolution in anaerobic microbiota.</title>
        <authorList>
            <person name="Kosaka T."/>
            <person name="Kato S."/>
            <person name="Shimoyama T."/>
            <person name="Ishii S."/>
            <person name="Abe T."/>
            <person name="Watanabe K."/>
        </authorList>
    </citation>
    <scope>NUCLEOTIDE SEQUENCE [LARGE SCALE GENOMIC DNA]</scope>
    <source>
        <strain evidence="15">DSM 13744 / JCM 10971 / SI</strain>
    </source>
</reference>
<evidence type="ECO:0000313" key="15">
    <source>
        <dbReference type="Proteomes" id="UP000006556"/>
    </source>
</evidence>
<evidence type="ECO:0000256" key="4">
    <source>
        <dbReference type="ARBA" id="ARBA00022771"/>
    </source>
</evidence>
<evidence type="ECO:0000256" key="8">
    <source>
        <dbReference type="ARBA" id="ARBA00023125"/>
    </source>
</evidence>
<dbReference type="PANTHER" id="PTHR42785:SF1">
    <property type="entry name" value="DNA TOPOISOMERASE"/>
    <property type="match status" value="1"/>
</dbReference>
<keyword evidence="8 10" id="KW-0238">DNA-binding</keyword>
<dbReference type="SMART" id="SM00493">
    <property type="entry name" value="TOPRIM"/>
    <property type="match status" value="1"/>
</dbReference>
<dbReference type="InterPro" id="IPR005733">
    <property type="entry name" value="TopoI_bac-type"/>
</dbReference>
<evidence type="ECO:0000256" key="1">
    <source>
        <dbReference type="ARBA" id="ARBA00000213"/>
    </source>
</evidence>
<keyword evidence="6" id="KW-0460">Magnesium</keyword>
<comment type="catalytic activity">
    <reaction evidence="1 10">
        <text>ATP-independent breakage of single-stranded DNA, followed by passage and rejoining.</text>
        <dbReference type="EC" id="5.6.2.1"/>
    </reaction>
</comment>
<feature type="site" description="Interaction with DNA" evidence="10">
    <location>
        <position position="143"/>
    </location>
</feature>
<feature type="site" description="Interaction with DNA" evidence="10">
    <location>
        <position position="301"/>
    </location>
</feature>
<dbReference type="NCBIfam" id="TIGR01051">
    <property type="entry name" value="topA_bact"/>
    <property type="match status" value="1"/>
</dbReference>
<dbReference type="PANTHER" id="PTHR42785">
    <property type="entry name" value="DNA TOPOISOMERASE, TYPE IA, CORE"/>
    <property type="match status" value="1"/>
</dbReference>
<dbReference type="SUPFAM" id="SSF56712">
    <property type="entry name" value="Prokaryotic type I DNA topoisomerase"/>
    <property type="match status" value="1"/>
</dbReference>
<protein>
    <recommendedName>
        <fullName evidence="10">DNA topoisomerase 1</fullName>
        <ecNumber evidence="10">5.6.2.1</ecNumber>
    </recommendedName>
    <alternativeName>
        <fullName evidence="10">DNA topoisomerase I</fullName>
    </alternativeName>
</protein>